<comment type="caution">
    <text evidence="6">The sequence shown here is derived from an EMBL/GenBank/DDBJ whole genome shotgun (WGS) entry which is preliminary data.</text>
</comment>
<dbReference type="Pfam" id="PF09805">
    <property type="entry name" value="Nop25"/>
    <property type="match status" value="1"/>
</dbReference>
<dbReference type="PANTHER" id="PTHR14577">
    <property type="entry name" value="NUCLEOLAR PROTEIN 12"/>
    <property type="match status" value="1"/>
</dbReference>
<reference evidence="6" key="1">
    <citation type="submission" date="2020-11" db="EMBL/GenBank/DDBJ databases">
        <authorList>
            <consortium name="DOE Joint Genome Institute"/>
            <person name="Ahrendt S."/>
            <person name="Riley R."/>
            <person name="Andreopoulos W."/>
            <person name="Labutti K."/>
            <person name="Pangilinan J."/>
            <person name="Ruiz-Duenas F.J."/>
            <person name="Barrasa J.M."/>
            <person name="Sanchez-Garcia M."/>
            <person name="Camarero S."/>
            <person name="Miyauchi S."/>
            <person name="Serrano A."/>
            <person name="Linde D."/>
            <person name="Babiker R."/>
            <person name="Drula E."/>
            <person name="Ayuso-Fernandez I."/>
            <person name="Pacheco R."/>
            <person name="Padilla G."/>
            <person name="Ferreira P."/>
            <person name="Barriuso J."/>
            <person name="Kellner H."/>
            <person name="Castanera R."/>
            <person name="Alfaro M."/>
            <person name="Ramirez L."/>
            <person name="Pisabarro A.G."/>
            <person name="Kuo A."/>
            <person name="Tritt A."/>
            <person name="Lipzen A."/>
            <person name="He G."/>
            <person name="Yan M."/>
            <person name="Ng V."/>
            <person name="Cullen D."/>
            <person name="Martin F."/>
            <person name="Rosso M.-N."/>
            <person name="Henrissat B."/>
            <person name="Hibbett D."/>
            <person name="Martinez A.T."/>
            <person name="Grigoriev I.V."/>
        </authorList>
    </citation>
    <scope>NUCLEOTIDE SEQUENCE</scope>
    <source>
        <strain evidence="6">CIRM-BRFM 674</strain>
    </source>
</reference>
<comment type="subcellular location">
    <subcellularLocation>
        <location evidence="1">Nucleus</location>
        <location evidence="1">Nucleolus</location>
    </subcellularLocation>
</comment>
<evidence type="ECO:0008006" key="8">
    <source>
        <dbReference type="Google" id="ProtNLM"/>
    </source>
</evidence>
<feature type="compositionally biased region" description="Basic and acidic residues" evidence="5">
    <location>
        <begin position="55"/>
        <end position="81"/>
    </location>
</feature>
<comment type="similarity">
    <text evidence="2">Belongs to the RRP17 family.</text>
</comment>
<proteinExistence type="inferred from homology"/>
<sequence>MNSNLTLLTRAHAAVAAKRRARRDQVKEVVFDDDARREFLTGFHKRKLAKAEAARAKAKEREKQDRLAARREQRRTLREKALTNASEVEKAYGAIVDPSDDDDDDEPEWSGIGADAVRDDEYENEETIATVTVVDDFDPDTIIHGPAKTDFQPTASSSSSHPLPRAADVDTLPASSRRAQKAKPKTKVRERKVRYETNDARKREQIKQRKRRTEKAERAGGKASRKSGTKKHGGRR</sequence>
<keyword evidence="3" id="KW-0175">Coiled coil</keyword>
<dbReference type="GO" id="GO:0019843">
    <property type="term" value="F:rRNA binding"/>
    <property type="evidence" value="ECO:0007669"/>
    <property type="project" value="TreeGrafter"/>
</dbReference>
<feature type="compositionally biased region" description="Acidic residues" evidence="5">
    <location>
        <begin position="98"/>
        <end position="108"/>
    </location>
</feature>
<dbReference type="PANTHER" id="PTHR14577:SF0">
    <property type="entry name" value="NUCLEOLAR PROTEIN 12"/>
    <property type="match status" value="1"/>
</dbReference>
<evidence type="ECO:0000256" key="5">
    <source>
        <dbReference type="SAM" id="MobiDB-lite"/>
    </source>
</evidence>
<dbReference type="Proteomes" id="UP000807469">
    <property type="component" value="Unassembled WGS sequence"/>
</dbReference>
<dbReference type="EMBL" id="MU155177">
    <property type="protein sequence ID" value="KAF9481540.1"/>
    <property type="molecule type" value="Genomic_DNA"/>
</dbReference>
<evidence type="ECO:0000313" key="7">
    <source>
        <dbReference type="Proteomes" id="UP000807469"/>
    </source>
</evidence>
<dbReference type="OrthoDB" id="551633at2759"/>
<evidence type="ECO:0000313" key="6">
    <source>
        <dbReference type="EMBL" id="KAF9481540.1"/>
    </source>
</evidence>
<protein>
    <recommendedName>
        <fullName evidence="8">Nucleolar protein 12</fullName>
    </recommendedName>
</protein>
<feature type="compositionally biased region" description="Basic and acidic residues" evidence="5">
    <location>
        <begin position="193"/>
        <end position="207"/>
    </location>
</feature>
<feature type="compositionally biased region" description="Basic residues" evidence="5">
    <location>
        <begin position="223"/>
        <end position="236"/>
    </location>
</feature>
<accession>A0A9P6D2Y0</accession>
<evidence type="ECO:0000256" key="4">
    <source>
        <dbReference type="ARBA" id="ARBA00023242"/>
    </source>
</evidence>
<gene>
    <name evidence="6" type="ORF">BDN70DRAFT_803314</name>
</gene>
<evidence type="ECO:0000256" key="2">
    <source>
        <dbReference type="ARBA" id="ARBA00007175"/>
    </source>
</evidence>
<dbReference type="InterPro" id="IPR019186">
    <property type="entry name" value="Nucleolar_protein_12"/>
</dbReference>
<feature type="compositionally biased region" description="Polar residues" evidence="5">
    <location>
        <begin position="151"/>
        <end position="161"/>
    </location>
</feature>
<keyword evidence="7" id="KW-1185">Reference proteome</keyword>
<feature type="region of interest" description="Disordered" evidence="5">
    <location>
        <begin position="55"/>
        <end position="236"/>
    </location>
</feature>
<dbReference type="AlphaFoldDB" id="A0A9P6D2Y0"/>
<feature type="compositionally biased region" description="Basic residues" evidence="5">
    <location>
        <begin position="178"/>
        <end position="192"/>
    </location>
</feature>
<keyword evidence="4" id="KW-0539">Nucleus</keyword>
<evidence type="ECO:0000256" key="1">
    <source>
        <dbReference type="ARBA" id="ARBA00004604"/>
    </source>
</evidence>
<evidence type="ECO:0000256" key="3">
    <source>
        <dbReference type="ARBA" id="ARBA00023054"/>
    </source>
</evidence>
<name>A0A9P6D2Y0_9AGAR</name>
<dbReference type="GO" id="GO:0005730">
    <property type="term" value="C:nucleolus"/>
    <property type="evidence" value="ECO:0007669"/>
    <property type="project" value="UniProtKB-SubCell"/>
</dbReference>
<organism evidence="6 7">
    <name type="scientific">Pholiota conissans</name>
    <dbReference type="NCBI Taxonomy" id="109636"/>
    <lineage>
        <taxon>Eukaryota</taxon>
        <taxon>Fungi</taxon>
        <taxon>Dikarya</taxon>
        <taxon>Basidiomycota</taxon>
        <taxon>Agaricomycotina</taxon>
        <taxon>Agaricomycetes</taxon>
        <taxon>Agaricomycetidae</taxon>
        <taxon>Agaricales</taxon>
        <taxon>Agaricineae</taxon>
        <taxon>Strophariaceae</taxon>
        <taxon>Pholiota</taxon>
    </lineage>
</organism>